<reference evidence="1 2" key="1">
    <citation type="submission" date="2021-06" db="EMBL/GenBank/DDBJ databases">
        <title>Caerostris extrusa draft genome.</title>
        <authorList>
            <person name="Kono N."/>
            <person name="Arakawa K."/>
        </authorList>
    </citation>
    <scope>NUCLEOTIDE SEQUENCE [LARGE SCALE GENOMIC DNA]</scope>
</reference>
<evidence type="ECO:0000313" key="2">
    <source>
        <dbReference type="Proteomes" id="UP001054945"/>
    </source>
</evidence>
<accession>A0AAV4QGT8</accession>
<protein>
    <submittedName>
        <fullName evidence="1">Uncharacterized protein</fullName>
    </submittedName>
</protein>
<keyword evidence="2" id="KW-1185">Reference proteome</keyword>
<organism evidence="1 2">
    <name type="scientific">Caerostris extrusa</name>
    <name type="common">Bark spider</name>
    <name type="synonym">Caerostris bankana</name>
    <dbReference type="NCBI Taxonomy" id="172846"/>
    <lineage>
        <taxon>Eukaryota</taxon>
        <taxon>Metazoa</taxon>
        <taxon>Ecdysozoa</taxon>
        <taxon>Arthropoda</taxon>
        <taxon>Chelicerata</taxon>
        <taxon>Arachnida</taxon>
        <taxon>Araneae</taxon>
        <taxon>Araneomorphae</taxon>
        <taxon>Entelegynae</taxon>
        <taxon>Araneoidea</taxon>
        <taxon>Araneidae</taxon>
        <taxon>Caerostris</taxon>
    </lineage>
</organism>
<dbReference type="AlphaFoldDB" id="A0AAV4QGT8"/>
<dbReference type="EMBL" id="BPLR01006267">
    <property type="protein sequence ID" value="GIY08554.1"/>
    <property type="molecule type" value="Genomic_DNA"/>
</dbReference>
<evidence type="ECO:0000313" key="1">
    <source>
        <dbReference type="EMBL" id="GIY08554.1"/>
    </source>
</evidence>
<sequence length="99" mass="11718">MSMTFNVSHDSGFLFDFLTTVTQCPPSCFVEAFRYHTLLRNNSFGLSYYCNVQYPHFKIDARISEHRILNDELPTLRHVAMVSVDLEWNLSSYRKYRDI</sequence>
<gene>
    <name evidence="1" type="ORF">CEXT_262391</name>
</gene>
<name>A0AAV4QGT8_CAEEX</name>
<comment type="caution">
    <text evidence="1">The sequence shown here is derived from an EMBL/GenBank/DDBJ whole genome shotgun (WGS) entry which is preliminary data.</text>
</comment>
<proteinExistence type="predicted"/>
<dbReference type="Proteomes" id="UP001054945">
    <property type="component" value="Unassembled WGS sequence"/>
</dbReference>